<gene>
    <name evidence="2" type="ORF">F0475_00555</name>
</gene>
<evidence type="ECO:0000313" key="2">
    <source>
        <dbReference type="EMBL" id="MUL26841.1"/>
    </source>
</evidence>
<sequence>MKRISLLLLMLISCLQMSMAQALKPVQISFYPVVHDPHELLKSISDKLLPYQKHITTRPLVKYFGRFNDEIYGNQNAAEADSTAAFKKRFGTLPDTDGYVAAEAADAADNGEDVAFHMNSYVQVNPQDEKIVMRLLNLAREKQLYDTSRYIFGFGINELMDDWLILCALDKQSPYAMTTASFTAVRKDEISDGSVTGTLRLTRQDAKRLVKLYNNPQKDDVYMAIDNKLQWPIDKKNVPVNRRVSFFQEIKNVAEGQLFMKRMQASVVKEPTYKPLLPSQYTVGDTLTYRIKVDCEMKWITGTHTFKLVPLVVNNDLCRLECIVEGLDVKLPDWQTGAYDKELNKLEAKTLQQMLKQHFIIEANNLTGETNVEVKDQKMFNQWYKNLKRWCQEDWKRNRKFSRVTDETMRTTEGENILYHLDNFIKDGSFIQYMPELTAMIGLEMHFDEGETTGREYFDLLGDYGTYNISKDKQGFVVSLKGDPEVKDGDFVDESDPAIQDMKTRIDSYEYRFDTKGKLLQIKGDVRRNLYYKDFVIDRVM</sequence>
<dbReference type="Proteomes" id="UP000482295">
    <property type="component" value="Unassembled WGS sequence"/>
</dbReference>
<evidence type="ECO:0000256" key="1">
    <source>
        <dbReference type="SAM" id="SignalP"/>
    </source>
</evidence>
<dbReference type="EMBL" id="VVIQ01000001">
    <property type="protein sequence ID" value="MUL26841.1"/>
    <property type="molecule type" value="Genomic_DNA"/>
</dbReference>
<accession>A0A7C9LQL1</accession>
<proteinExistence type="predicted"/>
<dbReference type="RefSeq" id="WP_155714937.1">
    <property type="nucleotide sequence ID" value="NZ_VVIQ01000001.1"/>
</dbReference>
<comment type="caution">
    <text evidence="2">The sequence shown here is derived from an EMBL/GenBank/DDBJ whole genome shotgun (WGS) entry which is preliminary data.</text>
</comment>
<dbReference type="AlphaFoldDB" id="A0A7C9LQL1"/>
<name>A0A7C9LQL1_9BACT</name>
<evidence type="ECO:0000313" key="3">
    <source>
        <dbReference type="Proteomes" id="UP000482295"/>
    </source>
</evidence>
<protein>
    <recommendedName>
        <fullName evidence="4">DUF3857 domain-containing protein</fullName>
    </recommendedName>
</protein>
<evidence type="ECO:0008006" key="4">
    <source>
        <dbReference type="Google" id="ProtNLM"/>
    </source>
</evidence>
<keyword evidence="1" id="KW-0732">Signal</keyword>
<reference evidence="2 3" key="1">
    <citation type="submission" date="2019-09" db="EMBL/GenBank/DDBJ databases">
        <title>Prevotella A2879 sp. nov., isolated from an abscess of a patient.</title>
        <authorList>
            <person name="Buhl M."/>
            <person name="Oberhettinger P."/>
        </authorList>
    </citation>
    <scope>NUCLEOTIDE SEQUENCE [LARGE SCALE GENOMIC DNA]</scope>
    <source>
        <strain evidence="2 3">A2879</strain>
    </source>
</reference>
<feature type="signal peptide" evidence="1">
    <location>
        <begin position="1"/>
        <end position="20"/>
    </location>
</feature>
<feature type="chain" id="PRO_5028858662" description="DUF3857 domain-containing protein" evidence="1">
    <location>
        <begin position="21"/>
        <end position="541"/>
    </location>
</feature>
<organism evidence="2 3">
    <name type="scientific">Prevotella vespertina</name>
    <dbReference type="NCBI Taxonomy" id="2608404"/>
    <lineage>
        <taxon>Bacteria</taxon>
        <taxon>Pseudomonadati</taxon>
        <taxon>Bacteroidota</taxon>
        <taxon>Bacteroidia</taxon>
        <taxon>Bacteroidales</taxon>
        <taxon>Prevotellaceae</taxon>
        <taxon>Prevotella</taxon>
    </lineage>
</organism>
<keyword evidence="3" id="KW-1185">Reference proteome</keyword>